<name>A0A2P7QIA1_9SPHN</name>
<evidence type="ECO:0000313" key="7">
    <source>
        <dbReference type="Proteomes" id="UP000241167"/>
    </source>
</evidence>
<evidence type="ECO:0000259" key="4">
    <source>
        <dbReference type="Pfam" id="PF25954"/>
    </source>
</evidence>
<keyword evidence="2" id="KW-0175">Coiled coil</keyword>
<accession>A0A2P7QIA1</accession>
<keyword evidence="3" id="KW-0472">Membrane</keyword>
<dbReference type="OrthoDB" id="7422354at2"/>
<dbReference type="InterPro" id="IPR058637">
    <property type="entry name" value="YknX-like_C"/>
</dbReference>
<gene>
    <name evidence="6" type="ORF">C7I55_21850</name>
</gene>
<feature type="domain" description="YknX-like C-terminal permuted SH3-like" evidence="5">
    <location>
        <begin position="332"/>
        <end position="397"/>
    </location>
</feature>
<feature type="domain" description="CusB-like beta-barrel" evidence="4">
    <location>
        <begin position="256"/>
        <end position="324"/>
    </location>
</feature>
<proteinExistence type="inferred from homology"/>
<dbReference type="Gene3D" id="2.40.30.170">
    <property type="match status" value="1"/>
</dbReference>
<dbReference type="PANTHER" id="PTHR30469:SF15">
    <property type="entry name" value="HLYD FAMILY OF SECRETION PROTEINS"/>
    <property type="match status" value="1"/>
</dbReference>
<evidence type="ECO:0000256" key="3">
    <source>
        <dbReference type="SAM" id="Phobius"/>
    </source>
</evidence>
<organism evidence="6 7">
    <name type="scientific">Allosphingosinicella deserti</name>
    <dbReference type="NCBI Taxonomy" id="2116704"/>
    <lineage>
        <taxon>Bacteria</taxon>
        <taxon>Pseudomonadati</taxon>
        <taxon>Pseudomonadota</taxon>
        <taxon>Alphaproteobacteria</taxon>
        <taxon>Sphingomonadales</taxon>
        <taxon>Sphingomonadaceae</taxon>
        <taxon>Allosphingosinicella</taxon>
    </lineage>
</organism>
<evidence type="ECO:0000256" key="1">
    <source>
        <dbReference type="ARBA" id="ARBA00009477"/>
    </source>
</evidence>
<dbReference type="EMBL" id="PXYI01000008">
    <property type="protein sequence ID" value="PSJ37704.1"/>
    <property type="molecule type" value="Genomic_DNA"/>
</dbReference>
<evidence type="ECO:0000256" key="2">
    <source>
        <dbReference type="SAM" id="Coils"/>
    </source>
</evidence>
<dbReference type="PANTHER" id="PTHR30469">
    <property type="entry name" value="MULTIDRUG RESISTANCE PROTEIN MDTA"/>
    <property type="match status" value="1"/>
</dbReference>
<feature type="transmembrane region" description="Helical" evidence="3">
    <location>
        <begin position="32"/>
        <end position="51"/>
    </location>
</feature>
<sequence>MNVQQGKWSSDALEVETLDDAALARRRKRRNIILAAAVVLVALVAAVLVFGSGKSGDDPAAAAKAGEAAGGAGGQTPRVSVIVPGRQQVVRTISATGTLAARRDMPVGVAGEGGKVVRVLVEPGQWVGAGQTLAVIERAVQTQEARQLAASIEVARADARLAQQELDRAQSLVGRGFISKADVERRIATRDAANARVRVAQAQLGAAQARIGRLDVRAPAAGLILGRNVEAGQVVSSGSGALFRMAQGGEMELLARLSQEDLSGITPGIPATVTPVGSSQSFQGRVWQVSPIIDPQTRQGNARIAVPYHQMLRPGGFASAMIRAGAVDAPLLPESAVQSDDKGNFVYLIDQNNAVVRRDVTTGEVSDQGVAIMSGLNGNERVVQSAGAFLNPGQKVQPVRATAR</sequence>
<reference evidence="6 7" key="1">
    <citation type="submission" date="2018-03" db="EMBL/GenBank/DDBJ databases">
        <title>The draft genome of Sphingosinicella sp. GL-C-18.</title>
        <authorList>
            <person name="Liu L."/>
            <person name="Li L."/>
            <person name="Liang L."/>
            <person name="Zhang X."/>
            <person name="Wang T."/>
        </authorList>
    </citation>
    <scope>NUCLEOTIDE SEQUENCE [LARGE SCALE GENOMIC DNA]</scope>
    <source>
        <strain evidence="6 7">GL-C-18</strain>
    </source>
</reference>
<dbReference type="Gene3D" id="1.10.287.470">
    <property type="entry name" value="Helix hairpin bin"/>
    <property type="match status" value="1"/>
</dbReference>
<dbReference type="Gene3D" id="2.40.420.20">
    <property type="match status" value="1"/>
</dbReference>
<dbReference type="InterPro" id="IPR006143">
    <property type="entry name" value="RND_pump_MFP"/>
</dbReference>
<dbReference type="RefSeq" id="WP_106515147.1">
    <property type="nucleotide sequence ID" value="NZ_PXYI01000008.1"/>
</dbReference>
<dbReference type="AlphaFoldDB" id="A0A2P7QIA1"/>
<keyword evidence="3" id="KW-1133">Transmembrane helix</keyword>
<keyword evidence="7" id="KW-1185">Reference proteome</keyword>
<feature type="coiled-coil region" evidence="2">
    <location>
        <begin position="145"/>
        <end position="172"/>
    </location>
</feature>
<evidence type="ECO:0000259" key="5">
    <source>
        <dbReference type="Pfam" id="PF25989"/>
    </source>
</evidence>
<keyword evidence="3" id="KW-0812">Transmembrane</keyword>
<dbReference type="GO" id="GO:1990281">
    <property type="term" value="C:efflux pump complex"/>
    <property type="evidence" value="ECO:0007669"/>
    <property type="project" value="TreeGrafter"/>
</dbReference>
<evidence type="ECO:0000313" key="6">
    <source>
        <dbReference type="EMBL" id="PSJ37704.1"/>
    </source>
</evidence>
<dbReference type="Pfam" id="PF25954">
    <property type="entry name" value="Beta-barrel_RND_2"/>
    <property type="match status" value="1"/>
</dbReference>
<protein>
    <submittedName>
        <fullName evidence="6">Efflux RND transporter periplasmic adaptor subunit</fullName>
    </submittedName>
</protein>
<dbReference type="SUPFAM" id="SSF111369">
    <property type="entry name" value="HlyD-like secretion proteins"/>
    <property type="match status" value="1"/>
</dbReference>
<comment type="similarity">
    <text evidence="1">Belongs to the membrane fusion protein (MFP) (TC 8.A.1) family.</text>
</comment>
<dbReference type="Gene3D" id="2.40.50.100">
    <property type="match status" value="1"/>
</dbReference>
<comment type="caution">
    <text evidence="6">The sequence shown here is derived from an EMBL/GenBank/DDBJ whole genome shotgun (WGS) entry which is preliminary data.</text>
</comment>
<dbReference type="Pfam" id="PF25989">
    <property type="entry name" value="YknX_C"/>
    <property type="match status" value="1"/>
</dbReference>
<dbReference type="InterPro" id="IPR058792">
    <property type="entry name" value="Beta-barrel_RND_2"/>
</dbReference>
<dbReference type="GO" id="GO:0015562">
    <property type="term" value="F:efflux transmembrane transporter activity"/>
    <property type="evidence" value="ECO:0007669"/>
    <property type="project" value="TreeGrafter"/>
</dbReference>
<dbReference type="Proteomes" id="UP000241167">
    <property type="component" value="Unassembled WGS sequence"/>
</dbReference>
<dbReference type="NCBIfam" id="TIGR01730">
    <property type="entry name" value="RND_mfp"/>
    <property type="match status" value="1"/>
</dbReference>